<protein>
    <submittedName>
        <fullName evidence="1">Uncharacterized protein</fullName>
    </submittedName>
</protein>
<dbReference type="EMBL" id="MOOP01000147">
    <property type="protein sequence ID" value="OUB42661.1"/>
    <property type="molecule type" value="Genomic_DNA"/>
</dbReference>
<accession>A0A9X6LE79</accession>
<evidence type="ECO:0000313" key="2">
    <source>
        <dbReference type="Proteomes" id="UP000195120"/>
    </source>
</evidence>
<reference evidence="1 2" key="1">
    <citation type="submission" date="2016-10" db="EMBL/GenBank/DDBJ databases">
        <title>Comparative genomics of Bacillus thuringiensis reveals a path to pathogens against multiple invertebrate hosts.</title>
        <authorList>
            <person name="Zheng J."/>
            <person name="Gao Q."/>
            <person name="Liu H."/>
            <person name="Peng D."/>
            <person name="Ruan L."/>
            <person name="Sun M."/>
        </authorList>
    </citation>
    <scope>NUCLEOTIDE SEQUENCE [LARGE SCALE GENOMIC DNA]</scope>
    <source>
        <strain evidence="1">BGSC 4BW1</strain>
    </source>
</reference>
<organism evidence="1 2">
    <name type="scientific">Bacillus thuringiensis serovar iberica</name>
    <dbReference type="NCBI Taxonomy" id="180866"/>
    <lineage>
        <taxon>Bacteria</taxon>
        <taxon>Bacillati</taxon>
        <taxon>Bacillota</taxon>
        <taxon>Bacilli</taxon>
        <taxon>Bacillales</taxon>
        <taxon>Bacillaceae</taxon>
        <taxon>Bacillus</taxon>
        <taxon>Bacillus cereus group</taxon>
    </lineage>
</organism>
<evidence type="ECO:0000313" key="1">
    <source>
        <dbReference type="EMBL" id="OUB42661.1"/>
    </source>
</evidence>
<name>A0A9X6LE79_BACTU</name>
<dbReference type="AlphaFoldDB" id="A0A9X6LE79"/>
<proteinExistence type="predicted"/>
<dbReference type="Proteomes" id="UP000195120">
    <property type="component" value="Unassembled WGS sequence"/>
</dbReference>
<gene>
    <name evidence="1" type="ORF">BK741_24795</name>
</gene>
<sequence>MRLANELIQWGDNEQLGNKCDPIITRLNRFFGNERLYDIFAQDPLKELDFGKWMQEGKVIILRVPNARGLGEHAVKTLVHWITLKTFMTRLLMTKKEQENGAFIIFNEPEQYESEGLTKLMGRVGTEGRKERLGSIYAFHGSVAKLKKIDREL</sequence>
<comment type="caution">
    <text evidence="1">The sequence shown here is derived from an EMBL/GenBank/DDBJ whole genome shotgun (WGS) entry which is preliminary data.</text>
</comment>